<sequence length="128" mass="14565">MILFCLILVASSLSYVISSKNTILSSEDRKAIQDRLDKLQVLEDVFNIILKSDKDINASYEETRKEEECLPIGAECHAFSGPNCCSIRTRCFIFDYLEDSGTPKAHWVSHCKEYNAGRWMDAIAKFFG</sequence>
<dbReference type="AlphaFoldDB" id="A0A8X6Q5Q0"/>
<comment type="caution">
    <text evidence="2">The sequence shown here is derived from an EMBL/GenBank/DDBJ whole genome shotgun (WGS) entry which is preliminary data.</text>
</comment>
<feature type="chain" id="PRO_5036444478" evidence="1">
    <location>
        <begin position="19"/>
        <end position="128"/>
    </location>
</feature>
<protein>
    <submittedName>
        <fullName evidence="2">Uncharacterized protein</fullName>
    </submittedName>
</protein>
<dbReference type="OrthoDB" id="6409714at2759"/>
<name>A0A8X6Q5Q0_NEPPI</name>
<evidence type="ECO:0000313" key="3">
    <source>
        <dbReference type="Proteomes" id="UP000887013"/>
    </source>
</evidence>
<reference evidence="2" key="1">
    <citation type="submission" date="2020-08" db="EMBL/GenBank/DDBJ databases">
        <title>Multicomponent nature underlies the extraordinary mechanical properties of spider dragline silk.</title>
        <authorList>
            <person name="Kono N."/>
            <person name="Nakamura H."/>
            <person name="Mori M."/>
            <person name="Yoshida Y."/>
            <person name="Ohtoshi R."/>
            <person name="Malay A.D."/>
            <person name="Moran D.A.P."/>
            <person name="Tomita M."/>
            <person name="Numata K."/>
            <person name="Arakawa K."/>
        </authorList>
    </citation>
    <scope>NUCLEOTIDE SEQUENCE</scope>
</reference>
<organism evidence="2 3">
    <name type="scientific">Nephila pilipes</name>
    <name type="common">Giant wood spider</name>
    <name type="synonym">Nephila maculata</name>
    <dbReference type="NCBI Taxonomy" id="299642"/>
    <lineage>
        <taxon>Eukaryota</taxon>
        <taxon>Metazoa</taxon>
        <taxon>Ecdysozoa</taxon>
        <taxon>Arthropoda</taxon>
        <taxon>Chelicerata</taxon>
        <taxon>Arachnida</taxon>
        <taxon>Araneae</taxon>
        <taxon>Araneomorphae</taxon>
        <taxon>Entelegynae</taxon>
        <taxon>Araneoidea</taxon>
        <taxon>Nephilidae</taxon>
        <taxon>Nephila</taxon>
    </lineage>
</organism>
<feature type="signal peptide" evidence="1">
    <location>
        <begin position="1"/>
        <end position="18"/>
    </location>
</feature>
<accession>A0A8X6Q5Q0</accession>
<evidence type="ECO:0000256" key="1">
    <source>
        <dbReference type="SAM" id="SignalP"/>
    </source>
</evidence>
<keyword evidence="1" id="KW-0732">Signal</keyword>
<proteinExistence type="predicted"/>
<keyword evidence="3" id="KW-1185">Reference proteome</keyword>
<evidence type="ECO:0000313" key="2">
    <source>
        <dbReference type="EMBL" id="GFU03758.1"/>
    </source>
</evidence>
<dbReference type="EMBL" id="BMAW01027736">
    <property type="protein sequence ID" value="GFU03758.1"/>
    <property type="molecule type" value="Genomic_DNA"/>
</dbReference>
<dbReference type="Proteomes" id="UP000887013">
    <property type="component" value="Unassembled WGS sequence"/>
</dbReference>
<gene>
    <name evidence="2" type="ORF">NPIL_78941</name>
</gene>